<evidence type="ECO:0000256" key="4">
    <source>
        <dbReference type="ARBA" id="ARBA00022889"/>
    </source>
</evidence>
<accession>G3VVW1</accession>
<dbReference type="GO" id="GO:0007155">
    <property type="term" value="P:cell adhesion"/>
    <property type="evidence" value="ECO:0007669"/>
    <property type="project" value="UniProtKB-KW"/>
</dbReference>
<evidence type="ECO:0000313" key="14">
    <source>
        <dbReference type="Ensembl" id="ENSSHAP00000007316.2"/>
    </source>
</evidence>
<reference evidence="14" key="2">
    <citation type="submission" date="2025-08" db="UniProtKB">
        <authorList>
            <consortium name="Ensembl"/>
        </authorList>
    </citation>
    <scope>IDENTIFICATION</scope>
</reference>
<dbReference type="InterPro" id="IPR013106">
    <property type="entry name" value="Ig_V-set"/>
</dbReference>
<comment type="subcellular location">
    <subcellularLocation>
        <location evidence="1">Membrane</location>
        <topology evidence="1">Single-pass type I membrane protein</topology>
    </subcellularLocation>
</comment>
<keyword evidence="12" id="KW-0732">Signal</keyword>
<evidence type="ECO:0000256" key="8">
    <source>
        <dbReference type="ARBA" id="ARBA00023319"/>
    </source>
</evidence>
<feature type="domain" description="Ig-like" evidence="13">
    <location>
        <begin position="235"/>
        <end position="332"/>
    </location>
</feature>
<dbReference type="InParanoid" id="G3VVW1"/>
<dbReference type="SUPFAM" id="SSF48726">
    <property type="entry name" value="Immunoglobulin"/>
    <property type="match status" value="4"/>
</dbReference>
<dbReference type="InterPro" id="IPR003599">
    <property type="entry name" value="Ig_sub"/>
</dbReference>
<dbReference type="InterPro" id="IPR013783">
    <property type="entry name" value="Ig-like_fold"/>
</dbReference>
<dbReference type="GO" id="GO:0005886">
    <property type="term" value="C:plasma membrane"/>
    <property type="evidence" value="ECO:0007669"/>
    <property type="project" value="TreeGrafter"/>
</dbReference>
<dbReference type="GO" id="GO:0030246">
    <property type="term" value="F:carbohydrate binding"/>
    <property type="evidence" value="ECO:0007669"/>
    <property type="project" value="UniProtKB-KW"/>
</dbReference>
<keyword evidence="3" id="KW-0430">Lectin</keyword>
<dbReference type="SMART" id="SM00408">
    <property type="entry name" value="IGc2"/>
    <property type="match status" value="2"/>
</dbReference>
<dbReference type="InterPro" id="IPR036179">
    <property type="entry name" value="Ig-like_dom_sf"/>
</dbReference>
<dbReference type="InterPro" id="IPR003598">
    <property type="entry name" value="Ig_sub2"/>
</dbReference>
<evidence type="ECO:0000256" key="7">
    <source>
        <dbReference type="ARBA" id="ARBA00023157"/>
    </source>
</evidence>
<dbReference type="Ensembl" id="ENSSHAT00000007378.2">
    <property type="protein sequence ID" value="ENSSHAP00000007316.2"/>
    <property type="gene ID" value="ENSSHAG00000006362.2"/>
</dbReference>
<dbReference type="GO" id="GO:0033691">
    <property type="term" value="F:sialic acid binding"/>
    <property type="evidence" value="ECO:0007669"/>
    <property type="project" value="TreeGrafter"/>
</dbReference>
<evidence type="ECO:0000256" key="3">
    <source>
        <dbReference type="ARBA" id="ARBA00022734"/>
    </source>
</evidence>
<proteinExistence type="inferred from homology"/>
<evidence type="ECO:0000256" key="12">
    <source>
        <dbReference type="SAM" id="SignalP"/>
    </source>
</evidence>
<sequence length="648" mass="72073">MLLLLLLLLLLSLGGSQFQNKGYIMEVSPTQTVQEGLCIYISCTVIYPHSWFGTIFGYWYRETSGHYYEHDLVATNNKGRAVEKDAEGRFHLVGDVMKNNCSLSITDVQKKDSGQYYFRIEKWNDGFNYINHKVNLNVKALTEKPDIYSPGILEPAHPVTLICAAPWVCGNGTPPIFSWIGALSNLTHRQRTPHFSELILTPRPQDHGAKLICQMYFPATGVQTETTVSLNVAYPLKNFGVRFDWENGKGSESTSNFSVLKDESLQLRCEAESNPPAILSWTHEGRVVLSSWPTRDGILVLRLTRLGIKDGGEYSCQAQYRMDTQNASLNLSVLYAPENLKISVLEPNRTVAILGNTSSLVVLVGESLQLECAADSNPPAKMNWAKGSQPLNSSLLSSPGILCLELANIQPEDGGEYTCHAQNIWGTQHISVNLFVQYPPRLFNPFCSWADEGLLCTCSVQAEPTPSLIWWVGEKTVEVDGNDDILQVMSSTSGAWTNSSLILREKWDLDLSLCCEGRNQHGANSLVVLMVSDRTSAVALAFSKGAFLGVGIMILLILCLMLAYKKFLRKKQTETEKLGTAKLGTADSQSNEEMDYVNLDKGTVPRRPAPDPGTQSQPEELHYASINFRRLNQKTQPEAHTEYSEIKF</sequence>
<keyword evidence="4" id="KW-0130">Cell adhesion</keyword>
<dbReference type="HOGENOM" id="CLU_024444_5_1_1"/>
<evidence type="ECO:0000256" key="2">
    <source>
        <dbReference type="ARBA" id="ARBA00022692"/>
    </source>
</evidence>
<evidence type="ECO:0000256" key="1">
    <source>
        <dbReference type="ARBA" id="ARBA00004479"/>
    </source>
</evidence>
<keyword evidence="7" id="KW-1015">Disulfide bond</keyword>
<dbReference type="PANTHER" id="PTHR12035:SF125">
    <property type="entry name" value="SIALIC ACID-BINDING IG-LIKE LECTIN 5"/>
    <property type="match status" value="1"/>
</dbReference>
<dbReference type="Pfam" id="PF13927">
    <property type="entry name" value="Ig_3"/>
    <property type="match status" value="1"/>
</dbReference>
<dbReference type="GeneTree" id="ENSGT01150000286907"/>
<dbReference type="FunFam" id="2.60.40.10:FF:000032">
    <property type="entry name" value="palladin isoform X1"/>
    <property type="match status" value="1"/>
</dbReference>
<reference evidence="14 15" key="1">
    <citation type="journal article" date="2011" name="Proc. Natl. Acad. Sci. U.S.A.">
        <title>Genetic diversity and population structure of the endangered marsupial Sarcophilus harrisii (Tasmanian devil).</title>
        <authorList>
            <person name="Miller W."/>
            <person name="Hayes V.M."/>
            <person name="Ratan A."/>
            <person name="Petersen D.C."/>
            <person name="Wittekindt N.E."/>
            <person name="Miller J."/>
            <person name="Walenz B."/>
            <person name="Knight J."/>
            <person name="Qi J."/>
            <person name="Zhao F."/>
            <person name="Wang Q."/>
            <person name="Bedoya-Reina O.C."/>
            <person name="Katiyar N."/>
            <person name="Tomsho L.P."/>
            <person name="Kasson L.M."/>
            <person name="Hardie R.A."/>
            <person name="Woodbridge P."/>
            <person name="Tindall E.A."/>
            <person name="Bertelsen M.F."/>
            <person name="Dixon D."/>
            <person name="Pyecroft S."/>
            <person name="Helgen K.M."/>
            <person name="Lesk A.M."/>
            <person name="Pringle T.H."/>
            <person name="Patterson N."/>
            <person name="Zhang Y."/>
            <person name="Kreiss A."/>
            <person name="Woods G.M."/>
            <person name="Jones M.E."/>
            <person name="Schuster S.C."/>
        </authorList>
    </citation>
    <scope>NUCLEOTIDE SEQUENCE [LARGE SCALE GENOMIC DNA]</scope>
</reference>
<keyword evidence="15" id="KW-1185">Reference proteome</keyword>
<evidence type="ECO:0000256" key="6">
    <source>
        <dbReference type="ARBA" id="ARBA00023136"/>
    </source>
</evidence>
<evidence type="ECO:0000256" key="11">
    <source>
        <dbReference type="SAM" id="Phobius"/>
    </source>
</evidence>
<reference evidence="14" key="3">
    <citation type="submission" date="2025-09" db="UniProtKB">
        <authorList>
            <consortium name="Ensembl"/>
        </authorList>
    </citation>
    <scope>IDENTIFICATION</scope>
</reference>
<protein>
    <recommendedName>
        <fullName evidence="13">Ig-like domain-containing protein</fullName>
    </recommendedName>
</protein>
<dbReference type="eggNOG" id="ENOG502S41V">
    <property type="taxonomic scope" value="Eukaryota"/>
</dbReference>
<comment type="similarity">
    <text evidence="9">Belongs to the immunoglobulin superfamily. SIGLEC (sialic acid binding Ig-like lectin) family.</text>
</comment>
<feature type="region of interest" description="Disordered" evidence="10">
    <location>
        <begin position="599"/>
        <end position="621"/>
    </location>
</feature>
<feature type="signal peptide" evidence="12">
    <location>
        <begin position="1"/>
        <end position="18"/>
    </location>
</feature>
<dbReference type="PROSITE" id="PS50835">
    <property type="entry name" value="IG_LIKE"/>
    <property type="match status" value="3"/>
</dbReference>
<feature type="domain" description="Ig-like" evidence="13">
    <location>
        <begin position="347"/>
        <end position="437"/>
    </location>
</feature>
<evidence type="ECO:0000259" key="13">
    <source>
        <dbReference type="PROSITE" id="PS50835"/>
    </source>
</evidence>
<evidence type="ECO:0000313" key="15">
    <source>
        <dbReference type="Proteomes" id="UP000007648"/>
    </source>
</evidence>
<dbReference type="Proteomes" id="UP000007648">
    <property type="component" value="Unassembled WGS sequence"/>
</dbReference>
<keyword evidence="8" id="KW-0393">Immunoglobulin domain</keyword>
<dbReference type="Gene3D" id="2.60.40.10">
    <property type="entry name" value="Immunoglobulins"/>
    <property type="match status" value="4"/>
</dbReference>
<feature type="domain" description="Ig-like" evidence="13">
    <location>
        <begin position="145"/>
        <end position="229"/>
    </location>
</feature>
<evidence type="ECO:0000256" key="9">
    <source>
        <dbReference type="ARBA" id="ARBA00038361"/>
    </source>
</evidence>
<organism evidence="14 15">
    <name type="scientific">Sarcophilus harrisii</name>
    <name type="common">Tasmanian devil</name>
    <name type="synonym">Sarcophilus laniarius</name>
    <dbReference type="NCBI Taxonomy" id="9305"/>
    <lineage>
        <taxon>Eukaryota</taxon>
        <taxon>Metazoa</taxon>
        <taxon>Chordata</taxon>
        <taxon>Craniata</taxon>
        <taxon>Vertebrata</taxon>
        <taxon>Euteleostomi</taxon>
        <taxon>Mammalia</taxon>
        <taxon>Metatheria</taxon>
        <taxon>Dasyuromorphia</taxon>
        <taxon>Dasyuridae</taxon>
        <taxon>Sarcophilus</taxon>
    </lineage>
</organism>
<dbReference type="PANTHER" id="PTHR12035">
    <property type="entry name" value="SIALIC ACID BINDING IMMUNOGLOBULIN-LIKE LECTIN"/>
    <property type="match status" value="1"/>
</dbReference>
<evidence type="ECO:0000256" key="10">
    <source>
        <dbReference type="SAM" id="MobiDB-lite"/>
    </source>
</evidence>
<dbReference type="FunCoup" id="G3VVW1">
    <property type="interactions" value="711"/>
</dbReference>
<feature type="transmembrane region" description="Helical" evidence="11">
    <location>
        <begin position="545"/>
        <end position="564"/>
    </location>
</feature>
<keyword evidence="5 11" id="KW-1133">Transmembrane helix</keyword>
<keyword evidence="6 11" id="KW-0472">Membrane</keyword>
<evidence type="ECO:0000256" key="5">
    <source>
        <dbReference type="ARBA" id="ARBA00022989"/>
    </source>
</evidence>
<dbReference type="AlphaFoldDB" id="G3VVW1"/>
<dbReference type="Pfam" id="PF07686">
    <property type="entry name" value="V-set"/>
    <property type="match status" value="1"/>
</dbReference>
<dbReference type="Pfam" id="PF07679">
    <property type="entry name" value="I-set"/>
    <property type="match status" value="1"/>
</dbReference>
<dbReference type="STRING" id="9305.ENSSHAP00000007316"/>
<dbReference type="InterPro" id="IPR013098">
    <property type="entry name" value="Ig_I-set"/>
</dbReference>
<dbReference type="InterPro" id="IPR051036">
    <property type="entry name" value="SIGLEC"/>
</dbReference>
<dbReference type="InterPro" id="IPR007110">
    <property type="entry name" value="Ig-like_dom"/>
</dbReference>
<dbReference type="SMART" id="SM00409">
    <property type="entry name" value="IG"/>
    <property type="match status" value="4"/>
</dbReference>
<name>G3VVW1_SARHA</name>
<keyword evidence="2 11" id="KW-0812">Transmembrane</keyword>
<feature type="chain" id="PRO_5029826906" description="Ig-like domain-containing protein" evidence="12">
    <location>
        <begin position="19"/>
        <end position="648"/>
    </location>
</feature>